<dbReference type="Proteomes" id="UP001058626">
    <property type="component" value="Chromosome"/>
</dbReference>
<proteinExistence type="predicted"/>
<dbReference type="GO" id="GO:0008168">
    <property type="term" value="F:methyltransferase activity"/>
    <property type="evidence" value="ECO:0007669"/>
    <property type="project" value="UniProtKB-KW"/>
</dbReference>
<dbReference type="RefSeq" id="WP_036426676.1">
    <property type="nucleotide sequence ID" value="NZ_AP026367.1"/>
</dbReference>
<dbReference type="AlphaFoldDB" id="A0A9N7LR82"/>
<dbReference type="Gene3D" id="3.40.50.150">
    <property type="entry name" value="Vaccinia Virus protein VP39"/>
    <property type="match status" value="1"/>
</dbReference>
<dbReference type="EMBL" id="AP026367">
    <property type="protein sequence ID" value="BDN82113.1"/>
    <property type="molecule type" value="Genomic_DNA"/>
</dbReference>
<sequence>MAEDATTMLGDVARYYASKLEEHGTTARGVDWNGEASQTLRFDQLLRIVDVAGRFSIIDLGCGYGALLDYLDARGLEADYTGIDVSPEMARAGARRFQGRTDADFICTTSVDREADYSVASGIFNVRLERSDAEWRDYLEATLDLLDAASRRGFAFNCLTSYSDASKMRDDLYYADPCALFDLCKRHYSKNVALLHDYGLYEFTILARKAPLRNHW</sequence>
<gene>
    <name evidence="2" type="ORF">NJB1907Z4_C23280</name>
</gene>
<dbReference type="InterPro" id="IPR041698">
    <property type="entry name" value="Methyltransf_25"/>
</dbReference>
<name>A0A9N7LR82_9MYCO</name>
<dbReference type="GO" id="GO:0032259">
    <property type="term" value="P:methylation"/>
    <property type="evidence" value="ECO:0007669"/>
    <property type="project" value="UniProtKB-KW"/>
</dbReference>
<accession>A0A9N7LR82</accession>
<evidence type="ECO:0000313" key="3">
    <source>
        <dbReference type="Proteomes" id="UP001058626"/>
    </source>
</evidence>
<protein>
    <submittedName>
        <fullName evidence="2">Methyltransferase</fullName>
    </submittedName>
</protein>
<keyword evidence="2" id="KW-0489">Methyltransferase</keyword>
<evidence type="ECO:0000259" key="1">
    <source>
        <dbReference type="Pfam" id="PF13649"/>
    </source>
</evidence>
<dbReference type="SUPFAM" id="SSF53335">
    <property type="entry name" value="S-adenosyl-L-methionine-dependent methyltransferases"/>
    <property type="match status" value="1"/>
</dbReference>
<dbReference type="CDD" id="cd02440">
    <property type="entry name" value="AdoMet_MTases"/>
    <property type="match status" value="1"/>
</dbReference>
<reference evidence="2" key="1">
    <citation type="submission" date="2022-06" db="EMBL/GenBank/DDBJ databases">
        <title>Complete genome sequence of Mycobacterium pseudoshottsii NJB1907-Z4.</title>
        <authorList>
            <person name="Komine T."/>
            <person name="Fukano H."/>
            <person name="Wada S."/>
        </authorList>
    </citation>
    <scope>NUCLEOTIDE SEQUENCE</scope>
    <source>
        <strain evidence="2">NJB1907-Z4</strain>
    </source>
</reference>
<dbReference type="InterPro" id="IPR029063">
    <property type="entry name" value="SAM-dependent_MTases_sf"/>
</dbReference>
<organism evidence="2 3">
    <name type="scientific">Mycobacterium pseudoshottsii</name>
    <dbReference type="NCBI Taxonomy" id="265949"/>
    <lineage>
        <taxon>Bacteria</taxon>
        <taxon>Bacillati</taxon>
        <taxon>Actinomycetota</taxon>
        <taxon>Actinomycetes</taxon>
        <taxon>Mycobacteriales</taxon>
        <taxon>Mycobacteriaceae</taxon>
        <taxon>Mycobacterium</taxon>
        <taxon>Mycobacterium ulcerans group</taxon>
    </lineage>
</organism>
<keyword evidence="2" id="KW-0808">Transferase</keyword>
<keyword evidence="3" id="KW-1185">Reference proteome</keyword>
<feature type="domain" description="Methyltransferase" evidence="1">
    <location>
        <begin position="57"/>
        <end position="112"/>
    </location>
</feature>
<dbReference type="Pfam" id="PF13649">
    <property type="entry name" value="Methyltransf_25"/>
    <property type="match status" value="1"/>
</dbReference>
<evidence type="ECO:0000313" key="2">
    <source>
        <dbReference type="EMBL" id="BDN82113.1"/>
    </source>
</evidence>